<dbReference type="Pfam" id="PF03795">
    <property type="entry name" value="YCII"/>
    <property type="match status" value="1"/>
</dbReference>
<gene>
    <name evidence="3" type="ORF">ACFOUW_05110</name>
</gene>
<dbReference type="RefSeq" id="WP_205119991.1">
    <property type="nucleotide sequence ID" value="NZ_JAFBCM010000001.1"/>
</dbReference>
<evidence type="ECO:0000256" key="1">
    <source>
        <dbReference type="ARBA" id="ARBA00007689"/>
    </source>
</evidence>
<keyword evidence="4" id="KW-1185">Reference proteome</keyword>
<evidence type="ECO:0000259" key="2">
    <source>
        <dbReference type="Pfam" id="PF03795"/>
    </source>
</evidence>
<evidence type="ECO:0000313" key="4">
    <source>
        <dbReference type="Proteomes" id="UP001595699"/>
    </source>
</evidence>
<dbReference type="PANTHER" id="PTHR35174">
    <property type="entry name" value="BLL7171 PROTEIN-RELATED"/>
    <property type="match status" value="1"/>
</dbReference>
<comment type="caution">
    <text evidence="3">The sequence shown here is derived from an EMBL/GenBank/DDBJ whole genome shotgun (WGS) entry which is preliminary data.</text>
</comment>
<feature type="domain" description="YCII-related" evidence="2">
    <location>
        <begin position="15"/>
        <end position="118"/>
    </location>
</feature>
<proteinExistence type="inferred from homology"/>
<dbReference type="Gene3D" id="3.30.70.1060">
    <property type="entry name" value="Dimeric alpha+beta barrel"/>
    <property type="match status" value="1"/>
</dbReference>
<dbReference type="InterPro" id="IPR011008">
    <property type="entry name" value="Dimeric_a/b-barrel"/>
</dbReference>
<name>A0ABV7Y6H2_9ACTN</name>
<organism evidence="3 4">
    <name type="scientific">Tenggerimyces flavus</name>
    <dbReference type="NCBI Taxonomy" id="1708749"/>
    <lineage>
        <taxon>Bacteria</taxon>
        <taxon>Bacillati</taxon>
        <taxon>Actinomycetota</taxon>
        <taxon>Actinomycetes</taxon>
        <taxon>Propionibacteriales</taxon>
        <taxon>Nocardioidaceae</taxon>
        <taxon>Tenggerimyces</taxon>
    </lineage>
</organism>
<reference evidence="4" key="1">
    <citation type="journal article" date="2019" name="Int. J. Syst. Evol. Microbiol.">
        <title>The Global Catalogue of Microorganisms (GCM) 10K type strain sequencing project: providing services to taxonomists for standard genome sequencing and annotation.</title>
        <authorList>
            <consortium name="The Broad Institute Genomics Platform"/>
            <consortium name="The Broad Institute Genome Sequencing Center for Infectious Disease"/>
            <person name="Wu L."/>
            <person name="Ma J."/>
        </authorList>
    </citation>
    <scope>NUCLEOTIDE SEQUENCE [LARGE SCALE GENOMIC DNA]</scope>
    <source>
        <strain evidence="4">CGMCC 4.7241</strain>
    </source>
</reference>
<dbReference type="SUPFAM" id="SSF54909">
    <property type="entry name" value="Dimeric alpha+beta barrel"/>
    <property type="match status" value="1"/>
</dbReference>
<accession>A0ABV7Y6H2</accession>
<dbReference type="EMBL" id="JBHRZH010000004">
    <property type="protein sequence ID" value="MFC3760206.1"/>
    <property type="molecule type" value="Genomic_DNA"/>
</dbReference>
<protein>
    <submittedName>
        <fullName evidence="3">YciI family protein</fullName>
    </submittedName>
</protein>
<dbReference type="InterPro" id="IPR005545">
    <property type="entry name" value="YCII"/>
</dbReference>
<sequence length="120" mass="12851">MPSYVFLLYGDAAAYVDGPDDDPSSWEDSMKKHSEWSAYVEASGARILGGEALLPPAEARTVRTVDDSADRLVMDGPFAEVKEALGGYYVIEAASLEAAVELAKTCPEPTVEVRPIVPTS</sequence>
<dbReference type="PANTHER" id="PTHR35174:SF3">
    <property type="entry name" value="BLL7171 PROTEIN"/>
    <property type="match status" value="1"/>
</dbReference>
<comment type="similarity">
    <text evidence="1">Belongs to the YciI family.</text>
</comment>
<evidence type="ECO:0000313" key="3">
    <source>
        <dbReference type="EMBL" id="MFC3760206.1"/>
    </source>
</evidence>
<dbReference type="Proteomes" id="UP001595699">
    <property type="component" value="Unassembled WGS sequence"/>
</dbReference>